<accession>A0A4R2ILN1</accession>
<keyword evidence="3" id="KW-1185">Reference proteome</keyword>
<organism evidence="2 3">
    <name type="scientific">Actinocrispum wychmicini</name>
    <dbReference type="NCBI Taxonomy" id="1213861"/>
    <lineage>
        <taxon>Bacteria</taxon>
        <taxon>Bacillati</taxon>
        <taxon>Actinomycetota</taxon>
        <taxon>Actinomycetes</taxon>
        <taxon>Pseudonocardiales</taxon>
        <taxon>Pseudonocardiaceae</taxon>
        <taxon>Actinocrispum</taxon>
    </lineage>
</organism>
<dbReference type="Proteomes" id="UP000295680">
    <property type="component" value="Unassembled WGS sequence"/>
</dbReference>
<dbReference type="AlphaFoldDB" id="A0A4R2ILN1"/>
<dbReference type="InterPro" id="IPR012337">
    <property type="entry name" value="RNaseH-like_sf"/>
</dbReference>
<dbReference type="Pfam" id="PF13683">
    <property type="entry name" value="rve_3"/>
    <property type="match status" value="1"/>
</dbReference>
<gene>
    <name evidence="2" type="ORF">EV192_12080</name>
</gene>
<dbReference type="SUPFAM" id="SSF53098">
    <property type="entry name" value="Ribonuclease H-like"/>
    <property type="match status" value="1"/>
</dbReference>
<dbReference type="Gene3D" id="3.30.420.10">
    <property type="entry name" value="Ribonuclease H-like superfamily/Ribonuclease H"/>
    <property type="match status" value="1"/>
</dbReference>
<dbReference type="GO" id="GO:0015074">
    <property type="term" value="P:DNA integration"/>
    <property type="evidence" value="ECO:0007669"/>
    <property type="project" value="InterPro"/>
</dbReference>
<feature type="domain" description="Integrase catalytic" evidence="1">
    <location>
        <begin position="1"/>
        <end position="105"/>
    </location>
</feature>
<dbReference type="EMBL" id="SLWS01000020">
    <property type="protein sequence ID" value="TCO45894.1"/>
    <property type="molecule type" value="Genomic_DNA"/>
</dbReference>
<dbReference type="InterPro" id="IPR001584">
    <property type="entry name" value="Integrase_cat-core"/>
</dbReference>
<sequence>MDLDDRADSFRFLIRDRAGQFTASFDTVFADAGIDVVKIPPGCRRANCDAERFVGMVRREVADRLLIINERHLRTVLARYVLPYNHRRPHRARQLRPPRPDRSIPTRCHGRAVRQSVLGGLINEYEPVAA</sequence>
<reference evidence="2 3" key="1">
    <citation type="submission" date="2019-03" db="EMBL/GenBank/DDBJ databases">
        <title>Genomic Encyclopedia of Type Strains, Phase IV (KMG-IV): sequencing the most valuable type-strain genomes for metagenomic binning, comparative biology and taxonomic classification.</title>
        <authorList>
            <person name="Goeker M."/>
        </authorList>
    </citation>
    <scope>NUCLEOTIDE SEQUENCE [LARGE SCALE GENOMIC DNA]</scope>
    <source>
        <strain evidence="2 3">DSM 45934</strain>
    </source>
</reference>
<protein>
    <submittedName>
        <fullName evidence="2">Integrase-like protein</fullName>
    </submittedName>
</protein>
<evidence type="ECO:0000313" key="2">
    <source>
        <dbReference type="EMBL" id="TCO45894.1"/>
    </source>
</evidence>
<comment type="caution">
    <text evidence="2">The sequence shown here is derived from an EMBL/GenBank/DDBJ whole genome shotgun (WGS) entry which is preliminary data.</text>
</comment>
<dbReference type="PROSITE" id="PS50994">
    <property type="entry name" value="INTEGRASE"/>
    <property type="match status" value="1"/>
</dbReference>
<dbReference type="RefSeq" id="WP_243727612.1">
    <property type="nucleotide sequence ID" value="NZ_SLWS01000020.1"/>
</dbReference>
<name>A0A4R2ILN1_9PSEU</name>
<dbReference type="GO" id="GO:0003676">
    <property type="term" value="F:nucleic acid binding"/>
    <property type="evidence" value="ECO:0007669"/>
    <property type="project" value="InterPro"/>
</dbReference>
<evidence type="ECO:0000313" key="3">
    <source>
        <dbReference type="Proteomes" id="UP000295680"/>
    </source>
</evidence>
<proteinExistence type="predicted"/>
<dbReference type="InterPro" id="IPR036397">
    <property type="entry name" value="RNaseH_sf"/>
</dbReference>
<evidence type="ECO:0000259" key="1">
    <source>
        <dbReference type="PROSITE" id="PS50994"/>
    </source>
</evidence>